<keyword evidence="4" id="KW-0175">Coiled coil</keyword>
<proteinExistence type="predicted"/>
<dbReference type="PANTHER" id="PTHR14978:SF0">
    <property type="entry name" value="BETA-CATENIN-LIKE PROTEIN 1"/>
    <property type="match status" value="1"/>
</dbReference>
<dbReference type="InterPro" id="IPR011989">
    <property type="entry name" value="ARM-like"/>
</dbReference>
<keyword evidence="2" id="KW-0597">Phosphoprotein</keyword>
<dbReference type="PANTHER" id="PTHR14978">
    <property type="entry name" value="BETA-CATENIN-LIKE PROTEIN 1 NUCLEAR ASSOCIATED PROTEIN"/>
    <property type="match status" value="1"/>
</dbReference>
<dbReference type="AlphaFoldDB" id="A0A2P4Z568"/>
<dbReference type="InterPro" id="IPR013180">
    <property type="entry name" value="CTNNBL1_N"/>
</dbReference>
<dbReference type="OrthoDB" id="1898821at2759"/>
<reference evidence="7 8" key="1">
    <citation type="submission" date="2014-04" db="EMBL/GenBank/DDBJ databases">
        <title>Comparative Genomics of Cryptosporidium Species.</title>
        <authorList>
            <person name="Silva J.C."/>
            <person name="Su Q."/>
            <person name="Chalmers R."/>
            <person name="Chibucos M.C."/>
            <person name="Elwin K."/>
            <person name="Godinez A."/>
            <person name="Guo F."/>
            <person name="Huynh K."/>
            <person name="Orvis J."/>
            <person name="Ott S."/>
            <person name="Sadzewicz L."/>
            <person name="Sengamalay N."/>
            <person name="Shetty A."/>
            <person name="Sun M."/>
            <person name="Tallon L."/>
            <person name="Xiao L."/>
            <person name="Zhang H."/>
            <person name="Fraser C.M."/>
            <person name="Zhu G."/>
            <person name="Kissinger J."/>
            <person name="Widmer G."/>
        </authorList>
    </citation>
    <scope>NUCLEOTIDE SEQUENCE [LARGE SCALE GENOMIC DNA]</scope>
    <source>
        <strain evidence="7 8">UKMEL1</strain>
    </source>
</reference>
<keyword evidence="3" id="KW-0677">Repeat</keyword>
<keyword evidence="5" id="KW-0539">Nucleus</keyword>
<dbReference type="VEuPathDB" id="CryptoDB:CmeUKMEL1_15935"/>
<evidence type="ECO:0000256" key="5">
    <source>
        <dbReference type="ARBA" id="ARBA00023242"/>
    </source>
</evidence>
<feature type="domain" description="Beta-catenin-like protein 1 N-terminal" evidence="6">
    <location>
        <begin position="193"/>
        <end position="522"/>
    </location>
</feature>
<accession>A0A2P4Z568</accession>
<dbReference type="Pfam" id="PF08216">
    <property type="entry name" value="CTNNBL"/>
    <property type="match status" value="1"/>
</dbReference>
<keyword evidence="8" id="KW-1185">Reference proteome</keyword>
<organism evidence="7 8">
    <name type="scientific">Cryptosporidium meleagridis</name>
    <dbReference type="NCBI Taxonomy" id="93969"/>
    <lineage>
        <taxon>Eukaryota</taxon>
        <taxon>Sar</taxon>
        <taxon>Alveolata</taxon>
        <taxon>Apicomplexa</taxon>
        <taxon>Conoidasida</taxon>
        <taxon>Coccidia</taxon>
        <taxon>Eucoccidiorida</taxon>
        <taxon>Eimeriorina</taxon>
        <taxon>Cryptosporidiidae</taxon>
        <taxon>Cryptosporidium</taxon>
    </lineage>
</organism>
<evidence type="ECO:0000256" key="4">
    <source>
        <dbReference type="ARBA" id="ARBA00023054"/>
    </source>
</evidence>
<comment type="caution">
    <text evidence="7">The sequence shown here is derived from an EMBL/GenBank/DDBJ whole genome shotgun (WGS) entry which is preliminary data.</text>
</comment>
<evidence type="ECO:0000313" key="7">
    <source>
        <dbReference type="EMBL" id="POM85146.1"/>
    </source>
</evidence>
<comment type="subcellular location">
    <subcellularLocation>
        <location evidence="1">Nucleus</location>
    </subcellularLocation>
</comment>
<evidence type="ECO:0000256" key="2">
    <source>
        <dbReference type="ARBA" id="ARBA00022553"/>
    </source>
</evidence>
<evidence type="ECO:0000313" key="8">
    <source>
        <dbReference type="Proteomes" id="UP000236928"/>
    </source>
</evidence>
<evidence type="ECO:0000256" key="3">
    <source>
        <dbReference type="ARBA" id="ARBA00022737"/>
    </source>
</evidence>
<protein>
    <recommendedName>
        <fullName evidence="6">Beta-catenin-like protein 1 N-terminal domain-containing protein</fullName>
    </recommendedName>
</protein>
<sequence length="546" mass="64110">MVPDKRTRISAEIEEFEDESSNHKKINRQNEQEISQTVQLLKKHVRNFEMEKVYYIFEKINQREILFKDIEDYLNLNFSKVIHECLLGLNIIISPDHDQAVINGLKIKILKLILNILLDISEFHDENSQIGENSKINSIKLKLLLENDLKLSLLKSVKSIEHIYLQTLKADNISKKEDKNFDELINHESELLQESILEAYFQLLESTIEIDPKNVSKEFAEFEELFEWLIQILDDEESLIVDEITSLKMEILSIIFQYIKLPQQSTIWKKTNKKQFMDKFLVKLANLALKDTEIADIKEKEFLHNIIDIICNLLFEEEMRKEFCDLQGLELMIKLMKEKASMRHLSIKVVSFVMLDKGEINNKFIQMSGLKLIFGFLAHSSKNLINHEHYIKNRQQQDTDEHLCSIVKSLLQFSTGNNHKILISKLIEDNYAKLKNFLILRNYYSKKITQALENSQDDLLEEDENQIEIIETLAMDAGLFIVQLIDLILVYTIYYEKGNIHDFEKNVLCKNGIELNDLKTSIEDYSSSLNQDEKSFNERMLAYLNL</sequence>
<evidence type="ECO:0000259" key="6">
    <source>
        <dbReference type="Pfam" id="PF08216"/>
    </source>
</evidence>
<gene>
    <name evidence="7" type="ORF">CmeUKMEL1_15935</name>
</gene>
<name>A0A2P4Z568_9CRYT</name>
<dbReference type="Gene3D" id="1.25.10.10">
    <property type="entry name" value="Leucine-rich Repeat Variant"/>
    <property type="match status" value="1"/>
</dbReference>
<dbReference type="InterPro" id="IPR039678">
    <property type="entry name" value="CTNNBL1"/>
</dbReference>
<evidence type="ECO:0000256" key="1">
    <source>
        <dbReference type="ARBA" id="ARBA00004123"/>
    </source>
</evidence>
<dbReference type="GO" id="GO:0005681">
    <property type="term" value="C:spliceosomal complex"/>
    <property type="evidence" value="ECO:0007669"/>
    <property type="project" value="TreeGrafter"/>
</dbReference>
<dbReference type="Proteomes" id="UP000236928">
    <property type="component" value="Unassembled WGS sequence"/>
</dbReference>
<dbReference type="EMBL" id="JIBK01000049">
    <property type="protein sequence ID" value="POM85146.1"/>
    <property type="molecule type" value="Genomic_DNA"/>
</dbReference>